<dbReference type="EMBL" id="LS483470">
    <property type="protein sequence ID" value="SQI42160.1"/>
    <property type="molecule type" value="Genomic_DNA"/>
</dbReference>
<evidence type="ECO:0000259" key="5">
    <source>
        <dbReference type="PROSITE" id="PS50045"/>
    </source>
</evidence>
<dbReference type="Pfam" id="PF25601">
    <property type="entry name" value="AAA_lid_14"/>
    <property type="match status" value="1"/>
</dbReference>
<organism evidence="6 7">
    <name type="scientific">Leminorella richardii</name>
    <dbReference type="NCBI Taxonomy" id="158841"/>
    <lineage>
        <taxon>Bacteria</taxon>
        <taxon>Pseudomonadati</taxon>
        <taxon>Pseudomonadota</taxon>
        <taxon>Gammaproteobacteria</taxon>
        <taxon>Enterobacterales</taxon>
        <taxon>Budviciaceae</taxon>
        <taxon>Leminorella</taxon>
    </lineage>
</organism>
<dbReference type="InterPro" id="IPR009057">
    <property type="entry name" value="Homeodomain-like_sf"/>
</dbReference>
<dbReference type="AlphaFoldDB" id="A0A2X4VA23"/>
<keyword evidence="2" id="KW-0067">ATP-binding</keyword>
<dbReference type="GO" id="GO:0005524">
    <property type="term" value="F:ATP binding"/>
    <property type="evidence" value="ECO:0007669"/>
    <property type="project" value="UniProtKB-KW"/>
</dbReference>
<evidence type="ECO:0000256" key="2">
    <source>
        <dbReference type="ARBA" id="ARBA00022840"/>
    </source>
</evidence>
<evidence type="ECO:0000313" key="7">
    <source>
        <dbReference type="Proteomes" id="UP000249005"/>
    </source>
</evidence>
<keyword evidence="1" id="KW-0547">Nucleotide-binding</keyword>
<keyword evidence="3" id="KW-0805">Transcription regulation</keyword>
<dbReference type="PRINTS" id="PR01590">
    <property type="entry name" value="HTHFIS"/>
</dbReference>
<evidence type="ECO:0000256" key="3">
    <source>
        <dbReference type="ARBA" id="ARBA00023015"/>
    </source>
</evidence>
<dbReference type="RefSeq" id="WP_145960366.1">
    <property type="nucleotide sequence ID" value="NZ_LR698987.1"/>
</dbReference>
<dbReference type="GO" id="GO:0006355">
    <property type="term" value="P:regulation of DNA-templated transcription"/>
    <property type="evidence" value="ECO:0007669"/>
    <property type="project" value="InterPro"/>
</dbReference>
<dbReference type="Proteomes" id="UP000249005">
    <property type="component" value="Chromosome 1"/>
</dbReference>
<dbReference type="Gene3D" id="1.10.10.60">
    <property type="entry name" value="Homeodomain-like"/>
    <property type="match status" value="1"/>
</dbReference>
<dbReference type="OrthoDB" id="9804019at2"/>
<proteinExistence type="predicted"/>
<dbReference type="GO" id="GO:0043565">
    <property type="term" value="F:sequence-specific DNA binding"/>
    <property type="evidence" value="ECO:0007669"/>
    <property type="project" value="InterPro"/>
</dbReference>
<dbReference type="KEGG" id="lri:NCTC12151_02488"/>
<dbReference type="InterPro" id="IPR002078">
    <property type="entry name" value="Sigma_54_int"/>
</dbReference>
<gene>
    <name evidence="6" type="primary">zraR_2</name>
    <name evidence="6" type="ORF">NCTC12151_02488</name>
</gene>
<keyword evidence="7" id="KW-1185">Reference proteome</keyword>
<name>A0A2X4VA23_9GAMM</name>
<dbReference type="InterPro" id="IPR025944">
    <property type="entry name" value="Sigma_54_int_dom_CS"/>
</dbReference>
<evidence type="ECO:0000256" key="4">
    <source>
        <dbReference type="ARBA" id="ARBA00023163"/>
    </source>
</evidence>
<reference evidence="6 7" key="1">
    <citation type="submission" date="2018-06" db="EMBL/GenBank/DDBJ databases">
        <authorList>
            <consortium name="Pathogen Informatics"/>
            <person name="Doyle S."/>
        </authorList>
    </citation>
    <scope>NUCLEOTIDE SEQUENCE [LARGE SCALE GENOMIC DNA]</scope>
    <source>
        <strain evidence="6 7">NCTC12151</strain>
    </source>
</reference>
<sequence length="149" mass="16969">MVEIKLPPLRERQEDIPLMLEKFIAIQAQKNALPIKKVHPELLAFLQSYCWPGNIRELMNVVECLMISSEHPNWLTLDDLPTHITTACTSGSFTAAPADLNLKQAVEHLERSFILDALRRTGNNRVKAAALLNIPRVTLYKKIHDYSLE</sequence>
<protein>
    <submittedName>
        <fullName evidence="6">Transcriptional regulatory protein ZraR</fullName>
    </submittedName>
</protein>
<evidence type="ECO:0000256" key="1">
    <source>
        <dbReference type="ARBA" id="ARBA00022741"/>
    </source>
</evidence>
<dbReference type="PROSITE" id="PS50045">
    <property type="entry name" value="SIGMA54_INTERACT_4"/>
    <property type="match status" value="1"/>
</dbReference>
<dbReference type="Pfam" id="PF02954">
    <property type="entry name" value="HTH_8"/>
    <property type="match status" value="1"/>
</dbReference>
<dbReference type="PROSITE" id="PS00688">
    <property type="entry name" value="SIGMA54_INTERACT_3"/>
    <property type="match status" value="1"/>
</dbReference>
<accession>A0A2X4VA23</accession>
<keyword evidence="4" id="KW-0804">Transcription</keyword>
<dbReference type="InterPro" id="IPR058031">
    <property type="entry name" value="AAA_lid_NorR"/>
</dbReference>
<feature type="domain" description="Sigma-54 factor interaction" evidence="5">
    <location>
        <begin position="1"/>
        <end position="67"/>
    </location>
</feature>
<dbReference type="PANTHER" id="PTHR32071:SF57">
    <property type="entry name" value="C4-DICARBOXYLATE TRANSPORT TRANSCRIPTIONAL REGULATORY PROTEIN DCTD"/>
    <property type="match status" value="1"/>
</dbReference>
<dbReference type="PANTHER" id="PTHR32071">
    <property type="entry name" value="TRANSCRIPTIONAL REGULATORY PROTEIN"/>
    <property type="match status" value="1"/>
</dbReference>
<dbReference type="Gene3D" id="1.10.8.60">
    <property type="match status" value="1"/>
</dbReference>
<dbReference type="InterPro" id="IPR002197">
    <property type="entry name" value="HTH_Fis"/>
</dbReference>
<dbReference type="SUPFAM" id="SSF46689">
    <property type="entry name" value="Homeodomain-like"/>
    <property type="match status" value="1"/>
</dbReference>
<evidence type="ECO:0000313" key="6">
    <source>
        <dbReference type="EMBL" id="SQI42160.1"/>
    </source>
</evidence>